<gene>
    <name evidence="3" type="ORF">EAH68_03835</name>
</gene>
<comment type="caution">
    <text evidence="3">The sequence shown here is derived from an EMBL/GenBank/DDBJ whole genome shotgun (WGS) entry which is preliminary data.</text>
</comment>
<keyword evidence="2" id="KW-0812">Transmembrane</keyword>
<accession>A0A3S0HIJ6</accession>
<proteinExistence type="predicted"/>
<dbReference type="EMBL" id="RXHJ01000004">
    <property type="protein sequence ID" value="RSZ64794.1"/>
    <property type="molecule type" value="Genomic_DNA"/>
</dbReference>
<feature type="transmembrane region" description="Helical" evidence="2">
    <location>
        <begin position="328"/>
        <end position="347"/>
    </location>
</feature>
<dbReference type="NCBIfam" id="TIGR04226">
    <property type="entry name" value="RrgB_K2N_iso_D2"/>
    <property type="match status" value="1"/>
</dbReference>
<sequence>MALPVPAAAQERLGSVTIKKLPTSLDSPGAHPVKFELSGGNLTTPVTLYSDSDTVRFGDLTPGTYTIRELATRTGDVARATVAPITATIPKGDSYDVTVYPKTQPLALRKSADVRKVTPGSKFRYTLDGTVPLPDTNGQLHRYVFRDALPAGVTLTGKSSAQLRIGSRTVPLSAGEHYNVTTRDDSIITATFTQAGLELLAQERKEHADVILRFTFGVRASSDLVGGSQVLNIGHLYPDGYPEDGEESVVSNEHVLPVADSSGLIIPVPIPIPAGSSGSSGSSTLLTPGSVGETPEIMPAATPDTPEAPGSPEQPEPRNPLASTGASVLGMLALGTLLSIIGITLFLRGRRA</sequence>
<dbReference type="InterPro" id="IPR026466">
    <property type="entry name" value="Fim_isopep_form_D2_dom"/>
</dbReference>
<keyword evidence="2" id="KW-1133">Transmembrane helix</keyword>
<name>A0A3S0HIJ6_9CORY</name>
<protein>
    <submittedName>
        <fullName evidence="3">Isopeptide-forming domain-containing fimbrial protein</fullName>
    </submittedName>
</protein>
<dbReference type="OrthoDB" id="4404209at2"/>
<keyword evidence="2" id="KW-0472">Membrane</keyword>
<keyword evidence="4" id="KW-1185">Reference proteome</keyword>
<reference evidence="3 4" key="1">
    <citation type="submission" date="2018-12" db="EMBL/GenBank/DDBJ databases">
        <title>YIM 101343 draft genome.</title>
        <authorList>
            <person name="Chen X."/>
        </authorList>
    </citation>
    <scope>NUCLEOTIDE SEQUENCE [LARGE SCALE GENOMIC DNA]</scope>
    <source>
        <strain evidence="3 4">YIM 101343</strain>
    </source>
</reference>
<evidence type="ECO:0000256" key="1">
    <source>
        <dbReference type="SAM" id="MobiDB-lite"/>
    </source>
</evidence>
<feature type="region of interest" description="Disordered" evidence="1">
    <location>
        <begin position="276"/>
        <end position="323"/>
    </location>
</feature>
<evidence type="ECO:0000313" key="3">
    <source>
        <dbReference type="EMBL" id="RSZ64794.1"/>
    </source>
</evidence>
<dbReference type="Gene3D" id="2.60.40.740">
    <property type="match status" value="1"/>
</dbReference>
<organism evidence="3 4">
    <name type="scientific">Corynebacterium hylobatis</name>
    <dbReference type="NCBI Taxonomy" id="1859290"/>
    <lineage>
        <taxon>Bacteria</taxon>
        <taxon>Bacillati</taxon>
        <taxon>Actinomycetota</taxon>
        <taxon>Actinomycetes</taxon>
        <taxon>Mycobacteriales</taxon>
        <taxon>Corynebacteriaceae</taxon>
        <taxon>Corynebacterium</taxon>
    </lineage>
</organism>
<evidence type="ECO:0000256" key="2">
    <source>
        <dbReference type="SAM" id="Phobius"/>
    </source>
</evidence>
<dbReference type="AlphaFoldDB" id="A0A3S0HIJ6"/>
<dbReference type="Proteomes" id="UP000274907">
    <property type="component" value="Unassembled WGS sequence"/>
</dbReference>
<evidence type="ECO:0000313" key="4">
    <source>
        <dbReference type="Proteomes" id="UP000274907"/>
    </source>
</evidence>
<feature type="compositionally biased region" description="Low complexity" evidence="1">
    <location>
        <begin position="276"/>
        <end position="292"/>
    </location>
</feature>